<comment type="subcellular location">
    <subcellularLocation>
        <location evidence="1">Membrane</location>
        <topology evidence="1">Multi-pass membrane protein</topology>
    </subcellularLocation>
</comment>
<evidence type="ECO:0000256" key="5">
    <source>
        <dbReference type="ARBA" id="ARBA00022832"/>
    </source>
</evidence>
<dbReference type="InterPro" id="IPR015876">
    <property type="entry name" value="Acyl-CoA_DS"/>
</dbReference>
<comment type="similarity">
    <text evidence="3 11">Belongs to the fatty acid desaturase type 1 family.</text>
</comment>
<dbReference type="GO" id="GO:0042761">
    <property type="term" value="P:very long-chain fatty acid biosynthetic process"/>
    <property type="evidence" value="ECO:0007669"/>
    <property type="project" value="TreeGrafter"/>
</dbReference>
<evidence type="ECO:0000313" key="14">
    <source>
        <dbReference type="EMBL" id="KAK9135422.1"/>
    </source>
</evidence>
<dbReference type="InterPro" id="IPR005804">
    <property type="entry name" value="FA_desaturase_dom"/>
</dbReference>
<evidence type="ECO:0000256" key="10">
    <source>
        <dbReference type="ARBA" id="ARBA00023136"/>
    </source>
</evidence>
<keyword evidence="15" id="KW-1185">Reference proteome</keyword>
<dbReference type="Pfam" id="PF00487">
    <property type="entry name" value="FA_desaturase"/>
    <property type="match status" value="1"/>
</dbReference>
<evidence type="ECO:0000256" key="11">
    <source>
        <dbReference type="RuleBase" id="RU000581"/>
    </source>
</evidence>
<evidence type="ECO:0000256" key="8">
    <source>
        <dbReference type="ARBA" id="ARBA00023004"/>
    </source>
</evidence>
<comment type="pathway">
    <text evidence="2">Lipid metabolism.</text>
</comment>
<evidence type="ECO:0000259" key="13">
    <source>
        <dbReference type="Pfam" id="PF00487"/>
    </source>
</evidence>
<keyword evidence="11" id="KW-0275">Fatty acid biosynthesis</keyword>
<gene>
    <name evidence="14" type="ORF">Syun_014752</name>
</gene>
<feature type="transmembrane region" description="Helical" evidence="12">
    <location>
        <begin position="36"/>
        <end position="54"/>
    </location>
</feature>
<evidence type="ECO:0000256" key="6">
    <source>
        <dbReference type="ARBA" id="ARBA00022989"/>
    </source>
</evidence>
<keyword evidence="10 12" id="KW-0472">Membrane</keyword>
<reference evidence="14 15" key="1">
    <citation type="submission" date="2024-01" db="EMBL/GenBank/DDBJ databases">
        <title>Genome assemblies of Stephania.</title>
        <authorList>
            <person name="Yang L."/>
        </authorList>
    </citation>
    <scope>NUCLEOTIDE SEQUENCE [LARGE SCALE GENOMIC DNA]</scope>
    <source>
        <strain evidence="14">YNDBR</strain>
        <tissue evidence="14">Leaf</tissue>
    </source>
</reference>
<comment type="caution">
    <text evidence="14">The sequence shown here is derived from an EMBL/GenBank/DDBJ whole genome shotgun (WGS) entry which is preliminary data.</text>
</comment>
<keyword evidence="4 11" id="KW-0812">Transmembrane</keyword>
<proteinExistence type="inferred from homology"/>
<name>A0AAP0JM88_9MAGN</name>
<dbReference type="EMBL" id="JBBNAF010000006">
    <property type="protein sequence ID" value="KAK9135422.1"/>
    <property type="molecule type" value="Genomic_DNA"/>
</dbReference>
<keyword evidence="9" id="KW-0443">Lipid metabolism</keyword>
<protein>
    <recommendedName>
        <fullName evidence="13">Fatty acid desaturase domain-containing protein</fullName>
    </recommendedName>
</protein>
<keyword evidence="7 11" id="KW-0560">Oxidoreductase</keyword>
<evidence type="ECO:0000313" key="15">
    <source>
        <dbReference type="Proteomes" id="UP001420932"/>
    </source>
</evidence>
<evidence type="ECO:0000256" key="12">
    <source>
        <dbReference type="SAM" id="Phobius"/>
    </source>
</evidence>
<evidence type="ECO:0000256" key="1">
    <source>
        <dbReference type="ARBA" id="ARBA00004141"/>
    </source>
</evidence>
<dbReference type="PANTHER" id="PTHR11351">
    <property type="entry name" value="ACYL-COA DESATURASE"/>
    <property type="match status" value="1"/>
</dbReference>
<accession>A0AAP0JM88</accession>
<keyword evidence="11" id="KW-0444">Lipid biosynthesis</keyword>
<sequence length="325" mass="38433">MVINMKGSCRKIPFSDVIVKTNRNAYWGRKWNLRDVIYFAIMLTLHLMCLLAPWTFNWNAFWVAAVLYVVTGMFGLLLSYHRQLSHSSFKLPKLLEYFFAYCGVHALQGHPIDWVSRHRFHHKYTDTERDPHTPVDGFWFGHINWVFDIEYMVQKVGKRKNVGDLRKQVYYRFLRRTYLLHPMALGVLLYRLGGWPFVVWGMGVRTVAFYHGTFLVNSVCHIWGCKVWNNKDNSKNNWVVNLLMFGEGWHNNHHAFEFSARHGLEWWEIDLIWYFIKFLEFVGLATDVKVPSESQKQRLSLKNINKLGGDQNFISCDDLTNRTGK</sequence>
<evidence type="ECO:0000256" key="9">
    <source>
        <dbReference type="ARBA" id="ARBA00023098"/>
    </source>
</evidence>
<feature type="transmembrane region" description="Helical" evidence="12">
    <location>
        <begin position="60"/>
        <end position="80"/>
    </location>
</feature>
<dbReference type="PRINTS" id="PR00075">
    <property type="entry name" value="FACDDSATRASE"/>
</dbReference>
<comment type="cofactor">
    <cofactor evidence="11">
        <name>Fe(2+)</name>
        <dbReference type="ChEBI" id="CHEBI:29033"/>
    </cofactor>
</comment>
<dbReference type="GO" id="GO:0005789">
    <property type="term" value="C:endoplasmic reticulum membrane"/>
    <property type="evidence" value="ECO:0007669"/>
    <property type="project" value="TreeGrafter"/>
</dbReference>
<evidence type="ECO:0000256" key="3">
    <source>
        <dbReference type="ARBA" id="ARBA00009295"/>
    </source>
</evidence>
<keyword evidence="5" id="KW-0276">Fatty acid metabolism</keyword>
<keyword evidence="6 12" id="KW-1133">Transmembrane helix</keyword>
<evidence type="ECO:0000256" key="4">
    <source>
        <dbReference type="ARBA" id="ARBA00022692"/>
    </source>
</evidence>
<feature type="transmembrane region" description="Helical" evidence="12">
    <location>
        <begin position="178"/>
        <end position="202"/>
    </location>
</feature>
<keyword evidence="8" id="KW-0408">Iron</keyword>
<organism evidence="14 15">
    <name type="scientific">Stephania yunnanensis</name>
    <dbReference type="NCBI Taxonomy" id="152371"/>
    <lineage>
        <taxon>Eukaryota</taxon>
        <taxon>Viridiplantae</taxon>
        <taxon>Streptophyta</taxon>
        <taxon>Embryophyta</taxon>
        <taxon>Tracheophyta</taxon>
        <taxon>Spermatophyta</taxon>
        <taxon>Magnoliopsida</taxon>
        <taxon>Ranunculales</taxon>
        <taxon>Menispermaceae</taxon>
        <taxon>Menispermoideae</taxon>
        <taxon>Cissampelideae</taxon>
        <taxon>Stephania</taxon>
    </lineage>
</organism>
<feature type="domain" description="Fatty acid desaturase" evidence="13">
    <location>
        <begin position="61"/>
        <end position="273"/>
    </location>
</feature>
<evidence type="ECO:0000256" key="7">
    <source>
        <dbReference type="ARBA" id="ARBA00023002"/>
    </source>
</evidence>
<dbReference type="Proteomes" id="UP001420932">
    <property type="component" value="Unassembled WGS sequence"/>
</dbReference>
<evidence type="ECO:0000256" key="2">
    <source>
        <dbReference type="ARBA" id="ARBA00005189"/>
    </source>
</evidence>
<dbReference type="CDD" id="cd03505">
    <property type="entry name" value="Delta9-FADS-like"/>
    <property type="match status" value="1"/>
</dbReference>
<dbReference type="AlphaFoldDB" id="A0AAP0JM88"/>
<comment type="domain">
    <text evidence="11">The histidine box domains are involved in binding the catalytic metal ions.</text>
</comment>
<dbReference type="GO" id="GO:0016717">
    <property type="term" value="F:oxidoreductase activity, acting on paired donors, with oxidation of a pair of donors resulting in the reduction of molecular oxygen to two molecules of water"/>
    <property type="evidence" value="ECO:0007669"/>
    <property type="project" value="InterPro"/>
</dbReference>
<dbReference type="PANTHER" id="PTHR11351:SF87">
    <property type="entry name" value="LIPID DESATURASE ADS3.2, CHLOROPLASTIC-RELATED"/>
    <property type="match status" value="1"/>
</dbReference>